<feature type="compositionally biased region" description="Low complexity" evidence="1">
    <location>
        <begin position="247"/>
        <end position="265"/>
    </location>
</feature>
<dbReference type="KEGG" id="asol:BEN76_01765"/>
<dbReference type="RefSeq" id="WP_076032062.1">
    <property type="nucleotide sequence ID" value="NZ_CP016896.1"/>
</dbReference>
<evidence type="ECO:0000256" key="1">
    <source>
        <dbReference type="SAM" id="MobiDB-lite"/>
    </source>
</evidence>
<dbReference type="InterPro" id="IPR007499">
    <property type="entry name" value="ERF_bacteria_virus"/>
</dbReference>
<reference evidence="2 3" key="1">
    <citation type="submission" date="2016-08" db="EMBL/GenBank/DDBJ databases">
        <title>Complete genome sequence of Acinetobacter baylyi strain GFJ2.</title>
        <authorList>
            <person name="Tabata M."/>
            <person name="Kuboki S."/>
            <person name="Gibu N."/>
            <person name="Kinouchi Y."/>
            <person name="Vangnai A."/>
            <person name="Kasai D."/>
            <person name="Fukuda M."/>
        </authorList>
    </citation>
    <scope>NUCLEOTIDE SEQUENCE [LARGE SCALE GENOMIC DNA]</scope>
    <source>
        <strain evidence="2 3">GFJ2</strain>
    </source>
</reference>
<proteinExistence type="predicted"/>
<evidence type="ECO:0000313" key="2">
    <source>
        <dbReference type="EMBL" id="APV34812.1"/>
    </source>
</evidence>
<sequence length="341" mass="38592">MNAAIDSSVLSISNTQSHLDLPGIEQVFHHPTFIKVINELKAPKVHTNDFGGGYKYRSAEDIQEALKPVLLKHKCSVIMRKFDVESGFEIYAYIVFKDQTYMRCELPGVASYDFDRDLSNNKKITRTQQYAVYQSYAKKYALCNLLMIDDSQNDLDAITNENIQKEQQKANRQQYRNPQNNRVVIQADCDRAIKQIEDLPISTSLPEAIQFFDNVIGQFPEFYNALNSACQKKHAEIEQYLNSANGHHTNAASSQNNSATSNHTTGANTAQRSSSNEQMNKNLYITAQQRDELQAFIAERGLDVKGVCDHLGINALTKIPVANLEEFKGYIDDLARQELQP</sequence>
<dbReference type="EMBL" id="CP016896">
    <property type="protein sequence ID" value="APV34812.1"/>
    <property type="molecule type" value="Genomic_DNA"/>
</dbReference>
<feature type="region of interest" description="Disordered" evidence="1">
    <location>
        <begin position="246"/>
        <end position="278"/>
    </location>
</feature>
<protein>
    <submittedName>
        <fullName evidence="2">Single-stranded DNA-binding protein</fullName>
    </submittedName>
</protein>
<evidence type="ECO:0000313" key="3">
    <source>
        <dbReference type="Proteomes" id="UP000185674"/>
    </source>
</evidence>
<gene>
    <name evidence="2" type="ORF">BEN76_01765</name>
</gene>
<organism evidence="2 3">
    <name type="scientific">Acinetobacter soli</name>
    <dbReference type="NCBI Taxonomy" id="487316"/>
    <lineage>
        <taxon>Bacteria</taxon>
        <taxon>Pseudomonadati</taxon>
        <taxon>Pseudomonadota</taxon>
        <taxon>Gammaproteobacteria</taxon>
        <taxon>Moraxellales</taxon>
        <taxon>Moraxellaceae</taxon>
        <taxon>Acinetobacter</taxon>
    </lineage>
</organism>
<keyword evidence="2" id="KW-0238">DNA-binding</keyword>
<name>A0A1P8EF27_9GAMM</name>
<dbReference type="STRING" id="487316.BEN76_01765"/>
<feature type="compositionally biased region" description="Polar residues" evidence="1">
    <location>
        <begin position="266"/>
        <end position="278"/>
    </location>
</feature>
<dbReference type="GO" id="GO:0003677">
    <property type="term" value="F:DNA binding"/>
    <property type="evidence" value="ECO:0007669"/>
    <property type="project" value="UniProtKB-KW"/>
</dbReference>
<dbReference type="AlphaFoldDB" id="A0A1P8EF27"/>
<accession>A0A1P8EF27</accession>
<dbReference type="Pfam" id="PF04404">
    <property type="entry name" value="ERF"/>
    <property type="match status" value="1"/>
</dbReference>
<dbReference type="Proteomes" id="UP000185674">
    <property type="component" value="Chromosome"/>
</dbReference>